<sequence>MSLAADTRDAVREHPFLFDALRAGVVNHTAAADFLTLDGEREAVATALRRFSAELDEYETETRQVRVTMQSRVGVEEGHATNDADALLTLGGVAVADGGSQTAVLATGDVDTAGLAAVLDRLAVADVAVDAAAVAGETLLVVVGRRDGANAVRVVESALETVPTRTAAPR</sequence>
<proteinExistence type="predicted"/>
<comment type="caution">
    <text evidence="1">The sequence shown here is derived from an EMBL/GenBank/DDBJ whole genome shotgun (WGS) entry which is preliminary data.</text>
</comment>
<dbReference type="EMBL" id="ALJD01000003">
    <property type="protein sequence ID" value="EJN60150.1"/>
    <property type="molecule type" value="Genomic_DNA"/>
</dbReference>
<dbReference type="Pfam" id="PF24367">
    <property type="entry name" value="DUF7523"/>
    <property type="match status" value="1"/>
</dbReference>
<protein>
    <submittedName>
        <fullName evidence="1">Uncharacterized protein</fullName>
    </submittedName>
</protein>
<evidence type="ECO:0000313" key="1">
    <source>
        <dbReference type="EMBL" id="EJN60150.1"/>
    </source>
</evidence>
<dbReference type="eggNOG" id="arCOG04645">
    <property type="taxonomic scope" value="Archaea"/>
</dbReference>
<gene>
    <name evidence="1" type="ORF">HSB1_07530</name>
</gene>
<name>J2ZHG5_9EURY</name>
<dbReference type="OrthoDB" id="213717at2157"/>
<dbReference type="InterPro" id="IPR055945">
    <property type="entry name" value="DUF7523"/>
</dbReference>
<dbReference type="AlphaFoldDB" id="J2ZHG5"/>
<accession>J2ZHG5</accession>
<dbReference type="Proteomes" id="UP000007813">
    <property type="component" value="Unassembled WGS sequence"/>
</dbReference>
<organism evidence="1 2">
    <name type="scientific">Halogranum salarium B-1</name>
    <dbReference type="NCBI Taxonomy" id="1210908"/>
    <lineage>
        <taxon>Archaea</taxon>
        <taxon>Methanobacteriati</taxon>
        <taxon>Methanobacteriota</taxon>
        <taxon>Stenosarchaea group</taxon>
        <taxon>Halobacteria</taxon>
        <taxon>Halobacteriales</taxon>
        <taxon>Haloferacaceae</taxon>
    </lineage>
</organism>
<dbReference type="RefSeq" id="WP_009365864.1">
    <property type="nucleotide sequence ID" value="NZ_ALJD01000003.1"/>
</dbReference>
<reference evidence="1 2" key="1">
    <citation type="journal article" date="2012" name="J. Bacteriol.">
        <title>Draft Genome Sequence of the Extremely Halophilic Archaeon Halogranum salarium B-1T.</title>
        <authorList>
            <person name="Kim K.K."/>
            <person name="Lee K.C."/>
            <person name="Lee J.S."/>
        </authorList>
    </citation>
    <scope>NUCLEOTIDE SEQUENCE [LARGE SCALE GENOMIC DNA]</scope>
    <source>
        <strain evidence="1 2">B-1</strain>
    </source>
</reference>
<evidence type="ECO:0000313" key="2">
    <source>
        <dbReference type="Proteomes" id="UP000007813"/>
    </source>
</evidence>